<evidence type="ECO:0000313" key="2">
    <source>
        <dbReference type="Proteomes" id="UP000593737"/>
    </source>
</evidence>
<gene>
    <name evidence="1" type="ORF">Nkreftii_002108</name>
</gene>
<dbReference type="Proteomes" id="UP000593737">
    <property type="component" value="Chromosome"/>
</dbReference>
<protein>
    <submittedName>
        <fullName evidence="1">Uncharacterized protein</fullName>
    </submittedName>
</protein>
<accession>A0A7S8IZQ8</accession>
<dbReference type="InterPro" id="IPR008822">
    <property type="entry name" value="Endonuclease_RusA-like"/>
</dbReference>
<organism evidence="1 2">
    <name type="scientific">Candidatus Nitrospira kreftii</name>
    <dbReference type="NCBI Taxonomy" id="2652173"/>
    <lineage>
        <taxon>Bacteria</taxon>
        <taxon>Pseudomonadati</taxon>
        <taxon>Nitrospirota</taxon>
        <taxon>Nitrospiria</taxon>
        <taxon>Nitrospirales</taxon>
        <taxon>Nitrospiraceae</taxon>
        <taxon>Nitrospira</taxon>
    </lineage>
</organism>
<dbReference type="GO" id="GO:0006310">
    <property type="term" value="P:DNA recombination"/>
    <property type="evidence" value="ECO:0007669"/>
    <property type="project" value="InterPro"/>
</dbReference>
<dbReference type="Pfam" id="PF05866">
    <property type="entry name" value="RusA"/>
    <property type="match status" value="1"/>
</dbReference>
<dbReference type="AlphaFoldDB" id="A0A7S8IZQ8"/>
<dbReference type="SUPFAM" id="SSF103084">
    <property type="entry name" value="Holliday junction resolvase RusA"/>
    <property type="match status" value="1"/>
</dbReference>
<dbReference type="GO" id="GO:0000287">
    <property type="term" value="F:magnesium ion binding"/>
    <property type="evidence" value="ECO:0007669"/>
    <property type="project" value="InterPro"/>
</dbReference>
<dbReference type="InterPro" id="IPR036614">
    <property type="entry name" value="RusA-like_sf"/>
</dbReference>
<name>A0A7S8IZQ8_9BACT</name>
<dbReference type="Gene3D" id="3.30.1330.70">
    <property type="entry name" value="Holliday junction resolvase RusA"/>
    <property type="match status" value="1"/>
</dbReference>
<sequence>MASNRLRRNYRFQKLPCRAVSHGSNGAVAPASNSRPSVKEAVRFDRVISRTALLKTSHPPLVSSDALAVSLPVPPSINHLYASVNGRRLLSSAGRAYKIQVGQQVWLALAQSPVRLLLQDRLQSGPLVISIRFFFASSLRRDLDGGLKITQDAVCEGLGINDNRIVETHLYKHVDKVNPRVELSLSPLPPLAHST</sequence>
<dbReference type="EMBL" id="CP047423">
    <property type="protein sequence ID" value="QPD04334.1"/>
    <property type="molecule type" value="Genomic_DNA"/>
</dbReference>
<reference evidence="1 2" key="1">
    <citation type="journal article" date="2020" name="ISME J.">
        <title>Enrichment and physiological characterization of a novel comammox Nitrospira indicates ammonium inhibition of complete nitrification.</title>
        <authorList>
            <person name="Sakoula D."/>
            <person name="Koch H."/>
            <person name="Frank J."/>
            <person name="Jetten M.S.M."/>
            <person name="van Kessel M.A.H.J."/>
            <person name="Lucker S."/>
        </authorList>
    </citation>
    <scope>NUCLEOTIDE SEQUENCE [LARGE SCALE GENOMIC DNA]</scope>
    <source>
        <strain evidence="1">Comreactor17</strain>
    </source>
</reference>
<proteinExistence type="predicted"/>
<dbReference type="KEGG" id="nkf:Nkreftii_002108"/>
<evidence type="ECO:0000313" key="1">
    <source>
        <dbReference type="EMBL" id="QPD04334.1"/>
    </source>
</evidence>
<dbReference type="GO" id="GO:0006281">
    <property type="term" value="P:DNA repair"/>
    <property type="evidence" value="ECO:0007669"/>
    <property type="project" value="InterPro"/>
</dbReference>